<feature type="compositionally biased region" description="Polar residues" evidence="1">
    <location>
        <begin position="59"/>
        <end position="72"/>
    </location>
</feature>
<sequence length="109" mass="12249">MAAFYSQTIDENGNYDPPKLVGEDIRDIVTIYGRNPNSRKSNPTRVPSSRRGGQWFSGWGTSQESNTETTTVSDDDISWTTRTTPSPRRTTTEPPGVIRRALWWLSTLG</sequence>
<keyword evidence="3" id="KW-1185">Reference proteome</keyword>
<evidence type="ECO:0000313" key="2">
    <source>
        <dbReference type="EMBL" id="PAV57847.1"/>
    </source>
</evidence>
<feature type="compositionally biased region" description="Polar residues" evidence="1">
    <location>
        <begin position="1"/>
        <end position="11"/>
    </location>
</feature>
<reference evidence="2 3" key="1">
    <citation type="journal article" date="2017" name="Curr. Biol.">
        <title>Genome architecture and evolution of a unichromosomal asexual nematode.</title>
        <authorList>
            <person name="Fradin H."/>
            <person name="Zegar C."/>
            <person name="Gutwein M."/>
            <person name="Lucas J."/>
            <person name="Kovtun M."/>
            <person name="Corcoran D."/>
            <person name="Baugh L.R."/>
            <person name="Kiontke K."/>
            <person name="Gunsalus K."/>
            <person name="Fitch D.H."/>
            <person name="Piano F."/>
        </authorList>
    </citation>
    <scope>NUCLEOTIDE SEQUENCE [LARGE SCALE GENOMIC DNA]</scope>
    <source>
        <strain evidence="2">PF1309</strain>
    </source>
</reference>
<proteinExistence type="predicted"/>
<dbReference type="AlphaFoldDB" id="A0A2A2J863"/>
<evidence type="ECO:0000313" key="3">
    <source>
        <dbReference type="Proteomes" id="UP000218231"/>
    </source>
</evidence>
<feature type="compositionally biased region" description="Low complexity" evidence="1">
    <location>
        <begin position="80"/>
        <end position="95"/>
    </location>
</feature>
<accession>A0A2A2J863</accession>
<feature type="compositionally biased region" description="Polar residues" evidence="1">
    <location>
        <begin position="35"/>
        <end position="47"/>
    </location>
</feature>
<feature type="region of interest" description="Disordered" evidence="1">
    <location>
        <begin position="1"/>
        <end position="96"/>
    </location>
</feature>
<organism evidence="2 3">
    <name type="scientific">Diploscapter pachys</name>
    <dbReference type="NCBI Taxonomy" id="2018661"/>
    <lineage>
        <taxon>Eukaryota</taxon>
        <taxon>Metazoa</taxon>
        <taxon>Ecdysozoa</taxon>
        <taxon>Nematoda</taxon>
        <taxon>Chromadorea</taxon>
        <taxon>Rhabditida</taxon>
        <taxon>Rhabditina</taxon>
        <taxon>Rhabditomorpha</taxon>
        <taxon>Rhabditoidea</taxon>
        <taxon>Rhabditidae</taxon>
        <taxon>Diploscapter</taxon>
    </lineage>
</organism>
<protein>
    <submittedName>
        <fullName evidence="2">Uncharacterized protein</fullName>
    </submittedName>
</protein>
<comment type="caution">
    <text evidence="2">The sequence shown here is derived from an EMBL/GenBank/DDBJ whole genome shotgun (WGS) entry which is preliminary data.</text>
</comment>
<name>A0A2A2J863_9BILA</name>
<dbReference type="EMBL" id="LIAE01010616">
    <property type="protein sequence ID" value="PAV57847.1"/>
    <property type="molecule type" value="Genomic_DNA"/>
</dbReference>
<evidence type="ECO:0000256" key="1">
    <source>
        <dbReference type="SAM" id="MobiDB-lite"/>
    </source>
</evidence>
<dbReference type="Proteomes" id="UP000218231">
    <property type="component" value="Unassembled WGS sequence"/>
</dbReference>
<gene>
    <name evidence="2" type="ORF">WR25_16502</name>
</gene>